<proteinExistence type="predicted"/>
<protein>
    <submittedName>
        <fullName evidence="3">Uncharacterized protein</fullName>
    </submittedName>
</protein>
<feature type="signal peptide" evidence="1">
    <location>
        <begin position="1"/>
        <end position="19"/>
    </location>
</feature>
<accession>A0A7I8K004</accession>
<dbReference type="AlphaFoldDB" id="A0A7I8K004"/>
<evidence type="ECO:0000313" key="3">
    <source>
        <dbReference type="EMBL" id="CAA7389095.1"/>
    </source>
</evidence>
<organism evidence="3 4">
    <name type="scientific">Spirodela intermedia</name>
    <name type="common">Intermediate duckweed</name>
    <dbReference type="NCBI Taxonomy" id="51605"/>
    <lineage>
        <taxon>Eukaryota</taxon>
        <taxon>Viridiplantae</taxon>
        <taxon>Streptophyta</taxon>
        <taxon>Embryophyta</taxon>
        <taxon>Tracheophyta</taxon>
        <taxon>Spermatophyta</taxon>
        <taxon>Magnoliopsida</taxon>
        <taxon>Liliopsida</taxon>
        <taxon>Araceae</taxon>
        <taxon>Lemnoideae</taxon>
        <taxon>Spirodela</taxon>
    </lineage>
</organism>
<evidence type="ECO:0000256" key="1">
    <source>
        <dbReference type="SAM" id="SignalP"/>
    </source>
</evidence>
<keyword evidence="1" id="KW-0732">Signal</keyword>
<feature type="chain" id="PRO_5045020004" evidence="1">
    <location>
        <begin position="20"/>
        <end position="141"/>
    </location>
</feature>
<evidence type="ECO:0000313" key="2">
    <source>
        <dbReference type="EMBL" id="CAA2614710.1"/>
    </source>
</evidence>
<sequence>MARMELPVVLVFLVASSNGLTWPPTEQPTIPSNPAEPPSPLDDPCFTAFLDNLLNCIDYLDPQGNETESSKECCRGNFPIRIDGGKVLKLFSVCKARIPLINHPDASWTATRRLAPVQQEALPTEIFRSSRMIVCRDELYE</sequence>
<dbReference type="Proteomes" id="UP000663760">
    <property type="component" value="Chromosome 1"/>
</dbReference>
<dbReference type="OrthoDB" id="659547at2759"/>
<gene>
    <name evidence="2" type="ORF">SI7747_01001084</name>
    <name evidence="3" type="ORF">SI8410_01001202</name>
</gene>
<evidence type="ECO:0000313" key="4">
    <source>
        <dbReference type="Proteomes" id="UP000663760"/>
    </source>
</evidence>
<dbReference type="EMBL" id="LR743588">
    <property type="protein sequence ID" value="CAA2614710.1"/>
    <property type="molecule type" value="Genomic_DNA"/>
</dbReference>
<reference evidence="3" key="1">
    <citation type="submission" date="2020-02" db="EMBL/GenBank/DDBJ databases">
        <authorList>
            <person name="Scholz U."/>
            <person name="Mascher M."/>
            <person name="Fiebig A."/>
        </authorList>
    </citation>
    <scope>NUCLEOTIDE SEQUENCE</scope>
</reference>
<dbReference type="EMBL" id="LR746264">
    <property type="protein sequence ID" value="CAA7389095.1"/>
    <property type="molecule type" value="Genomic_DNA"/>
</dbReference>
<keyword evidence="4" id="KW-1185">Reference proteome</keyword>
<name>A0A7I8K004_SPIIN</name>